<evidence type="ECO:0000256" key="1">
    <source>
        <dbReference type="ARBA" id="ARBA00004498"/>
    </source>
</evidence>
<name>A0A672Y5V2_9TELE</name>
<dbReference type="Proteomes" id="UP000472271">
    <property type="component" value="Chromosome 13"/>
</dbReference>
<reference evidence="7" key="1">
    <citation type="submission" date="2019-06" db="EMBL/GenBank/DDBJ databases">
        <authorList>
            <consortium name="Wellcome Sanger Institute Data Sharing"/>
        </authorList>
    </citation>
    <scope>NUCLEOTIDE SEQUENCE [LARGE SCALE GENOMIC DNA]</scope>
</reference>
<dbReference type="InterPro" id="IPR050392">
    <property type="entry name" value="Collagen/C1q_domain"/>
</dbReference>
<dbReference type="Gene3D" id="2.60.120.40">
    <property type="match status" value="1"/>
</dbReference>
<reference evidence="7" key="2">
    <citation type="submission" date="2025-08" db="UniProtKB">
        <authorList>
            <consortium name="Ensembl"/>
        </authorList>
    </citation>
    <scope>IDENTIFICATION</scope>
</reference>
<proteinExistence type="predicted"/>
<organism evidence="7 8">
    <name type="scientific">Sphaeramia orbicularis</name>
    <name type="common">orbiculate cardinalfish</name>
    <dbReference type="NCBI Taxonomy" id="375764"/>
    <lineage>
        <taxon>Eukaryota</taxon>
        <taxon>Metazoa</taxon>
        <taxon>Chordata</taxon>
        <taxon>Craniata</taxon>
        <taxon>Vertebrata</taxon>
        <taxon>Euteleostomi</taxon>
        <taxon>Actinopterygii</taxon>
        <taxon>Neopterygii</taxon>
        <taxon>Teleostei</taxon>
        <taxon>Neoteleostei</taxon>
        <taxon>Acanthomorphata</taxon>
        <taxon>Gobiaria</taxon>
        <taxon>Kurtiformes</taxon>
        <taxon>Apogonoidei</taxon>
        <taxon>Apogonidae</taxon>
        <taxon>Apogoninae</taxon>
        <taxon>Sphaeramia</taxon>
    </lineage>
</organism>
<evidence type="ECO:0000256" key="2">
    <source>
        <dbReference type="ARBA" id="ARBA00022525"/>
    </source>
</evidence>
<dbReference type="PROSITE" id="PS50871">
    <property type="entry name" value="C1Q"/>
    <property type="match status" value="1"/>
</dbReference>
<dbReference type="Pfam" id="PF01391">
    <property type="entry name" value="Collagen"/>
    <property type="match status" value="1"/>
</dbReference>
<dbReference type="AlphaFoldDB" id="A0A672Y5V2"/>
<keyword evidence="4" id="KW-0732">Signal</keyword>
<sequence length="247" mass="26314">MFLTWFCCPAGEKGQPGVEGRPGDQGPKGDDGPPGLPGSAGPRGNPGPQGPMGPKGSKGDMGNMGPIGRPGSPGEKGNIGPKGDCPCMPAIQSSFSAELTSSFPPPNAPVVFSHVLYNVQGHYDATLGIYFAPVNGTYMFTYHLTVYERILKVGIFLNFYPVLKQTDARALGTTSHLVILHLSAGDAVWLQVKDENTNGMYASYETSSTFSGAHELKRIISVSKALLYKSAYVEFIAIYLSHINTEL</sequence>
<dbReference type="PANTHER" id="PTHR15427:SF21">
    <property type="entry name" value="COMPLEMENT C1Q AND TUMOR NECROSIS FACTOR-RELATED PROTEIN 9A"/>
    <property type="match status" value="1"/>
</dbReference>
<dbReference type="InterPro" id="IPR001073">
    <property type="entry name" value="C1q_dom"/>
</dbReference>
<dbReference type="Pfam" id="PF00386">
    <property type="entry name" value="C1q"/>
    <property type="match status" value="1"/>
</dbReference>
<dbReference type="SMART" id="SM00110">
    <property type="entry name" value="C1Q"/>
    <property type="match status" value="1"/>
</dbReference>
<dbReference type="InterPro" id="IPR008983">
    <property type="entry name" value="Tumour_necrosis_fac-like_dom"/>
</dbReference>
<keyword evidence="8" id="KW-1185">Reference proteome</keyword>
<dbReference type="Ensembl" id="ENSSORT00005001563.1">
    <property type="protein sequence ID" value="ENSSORP00005001518.1"/>
    <property type="gene ID" value="ENSSORG00005000848.1"/>
</dbReference>
<evidence type="ECO:0000256" key="3">
    <source>
        <dbReference type="ARBA" id="ARBA00022530"/>
    </source>
</evidence>
<dbReference type="InParanoid" id="A0A672Y5V2"/>
<keyword evidence="3" id="KW-0272">Extracellular matrix</keyword>
<dbReference type="PRINTS" id="PR00007">
    <property type="entry name" value="COMPLEMNTC1Q"/>
</dbReference>
<feature type="domain" description="C1q" evidence="6">
    <location>
        <begin position="88"/>
        <end position="221"/>
    </location>
</feature>
<feature type="region of interest" description="Disordered" evidence="5">
    <location>
        <begin position="11"/>
        <end position="83"/>
    </location>
</feature>
<evidence type="ECO:0000313" key="8">
    <source>
        <dbReference type="Proteomes" id="UP000472271"/>
    </source>
</evidence>
<evidence type="ECO:0000256" key="4">
    <source>
        <dbReference type="ARBA" id="ARBA00022729"/>
    </source>
</evidence>
<protein>
    <recommendedName>
        <fullName evidence="6">C1q domain-containing protein</fullName>
    </recommendedName>
</protein>
<dbReference type="InterPro" id="IPR008160">
    <property type="entry name" value="Collagen"/>
</dbReference>
<comment type="subcellular location">
    <subcellularLocation>
        <location evidence="1">Secreted</location>
        <location evidence="1">Extracellular space</location>
        <location evidence="1">Extracellular matrix</location>
    </subcellularLocation>
</comment>
<dbReference type="PANTHER" id="PTHR15427">
    <property type="entry name" value="EMILIN ELASTIN MICROFIBRIL INTERFACE-LOCATED PROTEIN ELASTIN MICROFIBRIL INTERFACER"/>
    <property type="match status" value="1"/>
</dbReference>
<dbReference type="SUPFAM" id="SSF49842">
    <property type="entry name" value="TNF-like"/>
    <property type="match status" value="1"/>
</dbReference>
<reference evidence="7" key="3">
    <citation type="submission" date="2025-09" db="UniProtKB">
        <authorList>
            <consortium name="Ensembl"/>
        </authorList>
    </citation>
    <scope>IDENTIFICATION</scope>
</reference>
<accession>A0A672Y5V2</accession>
<keyword evidence="2" id="KW-0964">Secreted</keyword>
<evidence type="ECO:0000313" key="7">
    <source>
        <dbReference type="Ensembl" id="ENSSORP00005001518.1"/>
    </source>
</evidence>
<evidence type="ECO:0000256" key="5">
    <source>
        <dbReference type="SAM" id="MobiDB-lite"/>
    </source>
</evidence>
<evidence type="ECO:0000259" key="6">
    <source>
        <dbReference type="PROSITE" id="PS50871"/>
    </source>
</evidence>